<dbReference type="SMART" id="SM00646">
    <property type="entry name" value="Ami_3"/>
    <property type="match status" value="1"/>
</dbReference>
<feature type="domain" description="MurNAc-LAA" evidence="5">
    <location>
        <begin position="236"/>
        <end position="391"/>
    </location>
</feature>
<dbReference type="PANTHER" id="PTHR30404">
    <property type="entry name" value="N-ACETYLMURAMOYL-L-ALANINE AMIDASE"/>
    <property type="match status" value="1"/>
</dbReference>
<organism evidence="6 7">
    <name type="scientific">Marimonas arenosa</name>
    <dbReference type="NCBI Taxonomy" id="1795305"/>
    <lineage>
        <taxon>Bacteria</taxon>
        <taxon>Pseudomonadati</taxon>
        <taxon>Pseudomonadota</taxon>
        <taxon>Alphaproteobacteria</taxon>
        <taxon>Rhodobacterales</taxon>
        <taxon>Paracoccaceae</taxon>
        <taxon>Marimonas</taxon>
    </lineage>
</organism>
<dbReference type="Gene3D" id="2.60.40.3500">
    <property type="match status" value="1"/>
</dbReference>
<evidence type="ECO:0000256" key="1">
    <source>
        <dbReference type="ARBA" id="ARBA00001561"/>
    </source>
</evidence>
<dbReference type="Gene3D" id="3.40.630.40">
    <property type="entry name" value="Zn-dependent exopeptidases"/>
    <property type="match status" value="1"/>
</dbReference>
<dbReference type="GO" id="GO:0009253">
    <property type="term" value="P:peptidoglycan catabolic process"/>
    <property type="evidence" value="ECO:0007669"/>
    <property type="project" value="InterPro"/>
</dbReference>
<dbReference type="CDD" id="cd02696">
    <property type="entry name" value="MurNAc-LAA"/>
    <property type="match status" value="1"/>
</dbReference>
<evidence type="ECO:0000256" key="3">
    <source>
        <dbReference type="ARBA" id="ARBA00022801"/>
    </source>
</evidence>
<keyword evidence="7" id="KW-1185">Reference proteome</keyword>
<evidence type="ECO:0000313" key="6">
    <source>
        <dbReference type="EMBL" id="MDQ2089120.1"/>
    </source>
</evidence>
<evidence type="ECO:0000259" key="5">
    <source>
        <dbReference type="SMART" id="SM00646"/>
    </source>
</evidence>
<dbReference type="GO" id="GO:0008745">
    <property type="term" value="F:N-acetylmuramoyl-L-alanine amidase activity"/>
    <property type="evidence" value="ECO:0007669"/>
    <property type="project" value="UniProtKB-EC"/>
</dbReference>
<feature type="signal peptide" evidence="4">
    <location>
        <begin position="1"/>
        <end position="22"/>
    </location>
</feature>
<name>A0AAE4B3C8_9RHOB</name>
<reference evidence="6" key="2">
    <citation type="submission" date="2023-02" db="EMBL/GenBank/DDBJ databases">
        <title>'Rhodoalgimonas zhirmunskyi' gen. nov., isolated from a red alga.</title>
        <authorList>
            <person name="Nedashkovskaya O.I."/>
            <person name="Otstavnykh N.Y."/>
            <person name="Bystritskaya E.P."/>
            <person name="Balabanova L.A."/>
            <person name="Isaeva M.P."/>
        </authorList>
    </citation>
    <scope>NUCLEOTIDE SEQUENCE</scope>
    <source>
        <strain evidence="6">KCTC 52189</strain>
    </source>
</reference>
<sequence length="406" mass="44177">MSRVIRVFVAAFAIVLASIAGAQDFSGLARVDPESSRVSDLRSGLHLELGLSQGVPYRVYTLPDPDRMVLDFREVDWTGLETDTLARAAGVNAVRFGGVRPGWSRMVIDLVQPMVVDLVDLRVDPINGQARLDVKLAHATREAFEAGSVAPFGPDWGSVPPDLPRPKPDVGEGRLTVLIDPGHGGIDPGAEREGLQEKELMLLFAFDLRDALLRVDGVDVALTREDDRFVSLERRVAIAHQTGAGLFISLHADMLSEGRAHGAVVYKLTDQASDEASALLAERHNRADILAGVDLTGRDDVVADVLLDLARLETQPRTDMLARSIVDSLEATGVPLNRHPFRSAAFSVLKAADIPSVLLEVGFLSSDRDFNNLADPVWRRKAAAALRDGIQAWMITDRAARDLVRQ</sequence>
<dbReference type="Pfam" id="PF01520">
    <property type="entry name" value="Amidase_3"/>
    <property type="match status" value="1"/>
</dbReference>
<dbReference type="SUPFAM" id="SSF53187">
    <property type="entry name" value="Zn-dependent exopeptidases"/>
    <property type="match status" value="1"/>
</dbReference>
<dbReference type="InterPro" id="IPR021731">
    <property type="entry name" value="AMIN_dom"/>
</dbReference>
<dbReference type="GO" id="GO:0030288">
    <property type="term" value="C:outer membrane-bounded periplasmic space"/>
    <property type="evidence" value="ECO:0007669"/>
    <property type="project" value="TreeGrafter"/>
</dbReference>
<dbReference type="InterPro" id="IPR050695">
    <property type="entry name" value="N-acetylmuramoyl_amidase_3"/>
</dbReference>
<dbReference type="InterPro" id="IPR002508">
    <property type="entry name" value="MurNAc-LAA_cat"/>
</dbReference>
<comment type="caution">
    <text evidence="6">The sequence shown here is derived from an EMBL/GenBank/DDBJ whole genome shotgun (WGS) entry which is preliminary data.</text>
</comment>
<evidence type="ECO:0000313" key="7">
    <source>
        <dbReference type="Proteomes" id="UP001226762"/>
    </source>
</evidence>
<keyword evidence="3 6" id="KW-0378">Hydrolase</keyword>
<comment type="catalytic activity">
    <reaction evidence="1">
        <text>Hydrolyzes the link between N-acetylmuramoyl residues and L-amino acid residues in certain cell-wall glycopeptides.</text>
        <dbReference type="EC" id="3.5.1.28"/>
    </reaction>
</comment>
<gene>
    <name evidence="6" type="ORF">NO357_04305</name>
</gene>
<dbReference type="EMBL" id="JANHAX010000001">
    <property type="protein sequence ID" value="MDQ2089120.1"/>
    <property type="molecule type" value="Genomic_DNA"/>
</dbReference>
<reference evidence="6" key="1">
    <citation type="submission" date="2022-07" db="EMBL/GenBank/DDBJ databases">
        <authorList>
            <person name="Otstavnykh N."/>
            <person name="Isaeva M."/>
            <person name="Bystritskaya E."/>
        </authorList>
    </citation>
    <scope>NUCLEOTIDE SEQUENCE</scope>
    <source>
        <strain evidence="6">KCTC 52189</strain>
    </source>
</reference>
<feature type="chain" id="PRO_5042092615" description="N-acetylmuramoyl-L-alanine amidase" evidence="4">
    <location>
        <begin position="23"/>
        <end position="406"/>
    </location>
</feature>
<dbReference type="AlphaFoldDB" id="A0AAE4B3C8"/>
<evidence type="ECO:0000256" key="2">
    <source>
        <dbReference type="ARBA" id="ARBA00011901"/>
    </source>
</evidence>
<keyword evidence="4" id="KW-0732">Signal</keyword>
<dbReference type="Proteomes" id="UP001226762">
    <property type="component" value="Unassembled WGS sequence"/>
</dbReference>
<dbReference type="PANTHER" id="PTHR30404:SF0">
    <property type="entry name" value="N-ACETYLMURAMOYL-L-ALANINE AMIDASE AMIC"/>
    <property type="match status" value="1"/>
</dbReference>
<evidence type="ECO:0000256" key="4">
    <source>
        <dbReference type="SAM" id="SignalP"/>
    </source>
</evidence>
<dbReference type="Pfam" id="PF11741">
    <property type="entry name" value="AMIN"/>
    <property type="match status" value="1"/>
</dbReference>
<dbReference type="RefSeq" id="WP_306734369.1">
    <property type="nucleotide sequence ID" value="NZ_JANHAX010000001.1"/>
</dbReference>
<dbReference type="EC" id="3.5.1.28" evidence="2"/>
<accession>A0AAE4B3C8</accession>
<proteinExistence type="predicted"/>
<protein>
    <recommendedName>
        <fullName evidence="2">N-acetylmuramoyl-L-alanine amidase</fullName>
        <ecNumber evidence="2">3.5.1.28</ecNumber>
    </recommendedName>
</protein>